<dbReference type="AlphaFoldDB" id="A0A6C0EMJ9"/>
<name>A0A6C0EMJ9_9ZZZZ</name>
<organism evidence="1">
    <name type="scientific">viral metagenome</name>
    <dbReference type="NCBI Taxonomy" id="1070528"/>
    <lineage>
        <taxon>unclassified sequences</taxon>
        <taxon>metagenomes</taxon>
        <taxon>organismal metagenomes</taxon>
    </lineage>
</organism>
<sequence length="214" mass="24946">MTEVTPNMIKSYPDEFKQFVISNKLKLPNISSGNGKALAAMLNNKWKFWQADDCNAFCKKFDIPSRDPLQLFNKKAQNGFESCKERGKNYICYPYRVSNKWSMRQDFKYAGTEEDKTEEINKIKKNILEDYVNQPNESWQLGHKNPFSSDSSSANLVLQPPIQAKYRDRYIFIDTLTRIPTPDELSKLIKQGKSPYTKAQQRELRDILNNLNLD</sequence>
<evidence type="ECO:0000313" key="1">
    <source>
        <dbReference type="EMBL" id="QHT30396.1"/>
    </source>
</evidence>
<dbReference type="EMBL" id="MN738898">
    <property type="protein sequence ID" value="QHT30396.1"/>
    <property type="molecule type" value="Genomic_DNA"/>
</dbReference>
<accession>A0A6C0EMJ9</accession>
<protein>
    <submittedName>
        <fullName evidence="1">Uncharacterized protein</fullName>
    </submittedName>
</protein>
<proteinExistence type="predicted"/>
<reference evidence="1" key="1">
    <citation type="journal article" date="2020" name="Nature">
        <title>Giant virus diversity and host interactions through global metagenomics.</title>
        <authorList>
            <person name="Schulz F."/>
            <person name="Roux S."/>
            <person name="Paez-Espino D."/>
            <person name="Jungbluth S."/>
            <person name="Walsh D.A."/>
            <person name="Denef V.J."/>
            <person name="McMahon K.D."/>
            <person name="Konstantinidis K.T."/>
            <person name="Eloe-Fadrosh E.A."/>
            <person name="Kyrpides N.C."/>
            <person name="Woyke T."/>
        </authorList>
    </citation>
    <scope>NUCLEOTIDE SEQUENCE</scope>
    <source>
        <strain evidence="1">GVMAG-M-3300009149-34</strain>
    </source>
</reference>